<dbReference type="InterPro" id="IPR036157">
    <property type="entry name" value="dUTPase-like_sf"/>
</dbReference>
<evidence type="ECO:0000313" key="13">
    <source>
        <dbReference type="Proteomes" id="UP000193411"/>
    </source>
</evidence>
<dbReference type="OrthoDB" id="419889at2759"/>
<keyword evidence="10" id="KW-0479">Metal-binding</keyword>
<name>A0A1Y2H9I6_9FUNG</name>
<dbReference type="Gene3D" id="2.70.40.10">
    <property type="match status" value="1"/>
</dbReference>
<organism evidence="12 13">
    <name type="scientific">Catenaria anguillulae PL171</name>
    <dbReference type="NCBI Taxonomy" id="765915"/>
    <lineage>
        <taxon>Eukaryota</taxon>
        <taxon>Fungi</taxon>
        <taxon>Fungi incertae sedis</taxon>
        <taxon>Blastocladiomycota</taxon>
        <taxon>Blastocladiomycetes</taxon>
        <taxon>Blastocladiales</taxon>
        <taxon>Catenariaceae</taxon>
        <taxon>Catenaria</taxon>
    </lineage>
</organism>
<comment type="function">
    <text evidence="10">Involved in nucleotide metabolism via production of dUMP, the immediate precursor of thymidine nucleotides, and decreases the intracellular concentration of dUTP so that uracil cannot be incorporated into DNA.</text>
</comment>
<dbReference type="InterPro" id="IPR033704">
    <property type="entry name" value="dUTPase_trimeric"/>
</dbReference>
<dbReference type="AlphaFoldDB" id="A0A1Y2H9I6"/>
<evidence type="ECO:0000256" key="3">
    <source>
        <dbReference type="ARBA" id="ARBA00005142"/>
    </source>
</evidence>
<evidence type="ECO:0000256" key="10">
    <source>
        <dbReference type="RuleBase" id="RU367024"/>
    </source>
</evidence>
<dbReference type="FunFam" id="2.70.40.10:FF:000004">
    <property type="entry name" value="Deoxyuridine triphosphatase"/>
    <property type="match status" value="1"/>
</dbReference>
<comment type="similarity">
    <text evidence="4 10">Belongs to the dUTPase family.</text>
</comment>
<dbReference type="UniPathway" id="UPA00610">
    <property type="reaction ID" value="UER00666"/>
</dbReference>
<comment type="catalytic activity">
    <reaction evidence="9 10">
        <text>dUTP + H2O = dUMP + diphosphate + H(+)</text>
        <dbReference type="Rhea" id="RHEA:10248"/>
        <dbReference type="ChEBI" id="CHEBI:15377"/>
        <dbReference type="ChEBI" id="CHEBI:15378"/>
        <dbReference type="ChEBI" id="CHEBI:33019"/>
        <dbReference type="ChEBI" id="CHEBI:61555"/>
        <dbReference type="ChEBI" id="CHEBI:246422"/>
        <dbReference type="EC" id="3.6.1.23"/>
    </reaction>
</comment>
<dbReference type="CDD" id="cd07557">
    <property type="entry name" value="trimeric_dUTPase"/>
    <property type="match status" value="1"/>
</dbReference>
<keyword evidence="8 10" id="KW-0546">Nucleotide metabolism</keyword>
<evidence type="ECO:0000313" key="12">
    <source>
        <dbReference type="EMBL" id="ORZ31175.1"/>
    </source>
</evidence>
<sequence>MTAPSTTTNHSANLGPLRIKRLSPNARLPTRGSPGAAGYDLCSAVDLVIKAKDKAMVATDLAIAVPPGTYGRVAPRSGLAVKHFIDVGAGVVDEDYRGHLQVVLFNFSDVDFVIKQGDRIAQLVLERIYTPQVVEVESLEDTARGAGGFGSTGGFTSSA</sequence>
<evidence type="ECO:0000256" key="7">
    <source>
        <dbReference type="ARBA" id="ARBA00022842"/>
    </source>
</evidence>
<comment type="function">
    <text evidence="2">This enzyme is involved in nucleotide metabolism: it produces dUMP, the immediate precursor of thymidine nucleotides and it decreases the intracellular concentration of dUTP so that uracil cannot be incorporated into DNA.</text>
</comment>
<evidence type="ECO:0000256" key="9">
    <source>
        <dbReference type="ARBA" id="ARBA00047686"/>
    </source>
</evidence>
<keyword evidence="13" id="KW-1185">Reference proteome</keyword>
<gene>
    <name evidence="12" type="ORF">BCR44DRAFT_1442910</name>
</gene>
<accession>A0A1Y2H9I6</accession>
<evidence type="ECO:0000256" key="8">
    <source>
        <dbReference type="ARBA" id="ARBA00023080"/>
    </source>
</evidence>
<dbReference type="Pfam" id="PF00692">
    <property type="entry name" value="dUTPase"/>
    <property type="match status" value="1"/>
</dbReference>
<proteinExistence type="inferred from homology"/>
<dbReference type="STRING" id="765915.A0A1Y2H9I6"/>
<reference evidence="12 13" key="1">
    <citation type="submission" date="2016-07" db="EMBL/GenBank/DDBJ databases">
        <title>Pervasive Adenine N6-methylation of Active Genes in Fungi.</title>
        <authorList>
            <consortium name="DOE Joint Genome Institute"/>
            <person name="Mondo S.J."/>
            <person name="Dannebaum R.O."/>
            <person name="Kuo R.C."/>
            <person name="Labutti K."/>
            <person name="Haridas S."/>
            <person name="Kuo A."/>
            <person name="Salamov A."/>
            <person name="Ahrendt S.R."/>
            <person name="Lipzen A."/>
            <person name="Sullivan W."/>
            <person name="Andreopoulos W.B."/>
            <person name="Clum A."/>
            <person name="Lindquist E."/>
            <person name="Daum C."/>
            <person name="Ramamoorthy G.K."/>
            <person name="Gryganskyi A."/>
            <person name="Culley D."/>
            <person name="Magnuson J.K."/>
            <person name="James T.Y."/>
            <person name="O'Malley M.A."/>
            <person name="Stajich J.E."/>
            <person name="Spatafora J.W."/>
            <person name="Visel A."/>
            <person name="Grigoriev I.V."/>
        </authorList>
    </citation>
    <scope>NUCLEOTIDE SEQUENCE [LARGE SCALE GENOMIC DNA]</scope>
    <source>
        <strain evidence="12 13">PL171</strain>
    </source>
</reference>
<evidence type="ECO:0000259" key="11">
    <source>
        <dbReference type="Pfam" id="PF00692"/>
    </source>
</evidence>
<dbReference type="InterPro" id="IPR008181">
    <property type="entry name" value="dUTPase"/>
</dbReference>
<dbReference type="PANTHER" id="PTHR11241:SF0">
    <property type="entry name" value="DEOXYURIDINE 5'-TRIPHOSPHATE NUCLEOTIDOHYDROLASE"/>
    <property type="match status" value="1"/>
</dbReference>
<dbReference type="NCBIfam" id="TIGR00576">
    <property type="entry name" value="dut"/>
    <property type="match status" value="1"/>
</dbReference>
<dbReference type="GO" id="GO:0046081">
    <property type="term" value="P:dUTP catabolic process"/>
    <property type="evidence" value="ECO:0007669"/>
    <property type="project" value="UniProtKB-UniRule"/>
</dbReference>
<evidence type="ECO:0000256" key="4">
    <source>
        <dbReference type="ARBA" id="ARBA00006581"/>
    </source>
</evidence>
<comment type="subunit">
    <text evidence="5 10">Homotrimer.</text>
</comment>
<dbReference type="GO" id="GO:0004170">
    <property type="term" value="F:dUTP diphosphatase activity"/>
    <property type="evidence" value="ECO:0007669"/>
    <property type="project" value="UniProtKB-UniRule"/>
</dbReference>
<dbReference type="SUPFAM" id="SSF51283">
    <property type="entry name" value="dUTPase-like"/>
    <property type="match status" value="1"/>
</dbReference>
<keyword evidence="6 10" id="KW-0378">Hydrolase</keyword>
<dbReference type="GO" id="GO:0000287">
    <property type="term" value="F:magnesium ion binding"/>
    <property type="evidence" value="ECO:0007669"/>
    <property type="project" value="UniProtKB-UniRule"/>
</dbReference>
<evidence type="ECO:0000256" key="1">
    <source>
        <dbReference type="ARBA" id="ARBA00001946"/>
    </source>
</evidence>
<dbReference type="GO" id="GO:0006226">
    <property type="term" value="P:dUMP biosynthetic process"/>
    <property type="evidence" value="ECO:0007669"/>
    <property type="project" value="UniProtKB-UniRule"/>
</dbReference>
<feature type="domain" description="dUTPase-like" evidence="11">
    <location>
        <begin position="25"/>
        <end position="153"/>
    </location>
</feature>
<dbReference type="InterPro" id="IPR029054">
    <property type="entry name" value="dUTPase-like"/>
</dbReference>
<keyword evidence="7 10" id="KW-0460">Magnesium</keyword>
<dbReference type="EMBL" id="MCFL01000065">
    <property type="protein sequence ID" value="ORZ31175.1"/>
    <property type="molecule type" value="Genomic_DNA"/>
</dbReference>
<dbReference type="Proteomes" id="UP000193411">
    <property type="component" value="Unassembled WGS sequence"/>
</dbReference>
<evidence type="ECO:0000256" key="6">
    <source>
        <dbReference type="ARBA" id="ARBA00022801"/>
    </source>
</evidence>
<protein>
    <recommendedName>
        <fullName evidence="10">Deoxyuridine 5'-triphosphate nucleotidohydrolase</fullName>
        <shortName evidence="10">dUTPase</shortName>
        <ecNumber evidence="10">3.6.1.23</ecNumber>
    </recommendedName>
    <alternativeName>
        <fullName evidence="10">dUTP pyrophosphatase</fullName>
    </alternativeName>
</protein>
<comment type="cofactor">
    <cofactor evidence="1 10">
        <name>Mg(2+)</name>
        <dbReference type="ChEBI" id="CHEBI:18420"/>
    </cofactor>
</comment>
<evidence type="ECO:0000256" key="2">
    <source>
        <dbReference type="ARBA" id="ARBA00003495"/>
    </source>
</evidence>
<dbReference type="PANTHER" id="PTHR11241">
    <property type="entry name" value="DEOXYURIDINE 5'-TRIPHOSPHATE NUCLEOTIDOHYDROLASE"/>
    <property type="match status" value="1"/>
</dbReference>
<comment type="pathway">
    <text evidence="3 10">Pyrimidine metabolism; dUMP biosynthesis; dUMP from dCTP (dUTP route): step 2/2.</text>
</comment>
<evidence type="ECO:0000256" key="5">
    <source>
        <dbReference type="ARBA" id="ARBA00011233"/>
    </source>
</evidence>
<comment type="caution">
    <text evidence="12">The sequence shown here is derived from an EMBL/GenBank/DDBJ whole genome shotgun (WGS) entry which is preliminary data.</text>
</comment>
<dbReference type="EC" id="3.6.1.23" evidence="10"/>
<dbReference type="NCBIfam" id="NF001862">
    <property type="entry name" value="PRK00601.1"/>
    <property type="match status" value="1"/>
</dbReference>